<evidence type="ECO:0000313" key="2">
    <source>
        <dbReference type="EMBL" id="PFG75306.1"/>
    </source>
</evidence>
<sequence>MAGRPRTPRHLLSNPRGSRARVAPRIQGGRPDCIPPFPLEDTGERRLALEAWTSLWTSSAGQLVDPVADAVPLYRWMRDIDEYERLSSLCAAAPTVKSASGPRLNPLYARVAQLSRQLAAWEERFGLTPRGRQLLRIQDGSRAVDDILEMLYSPFEDEGDQAEDA</sequence>
<comment type="caution">
    <text evidence="2">The sequence shown here is derived from an EMBL/GenBank/DDBJ whole genome shotgun (WGS) entry which is preliminary data.</text>
</comment>
<dbReference type="EMBL" id="PDJQ01000001">
    <property type="protein sequence ID" value="PFG75306.1"/>
    <property type="molecule type" value="Genomic_DNA"/>
</dbReference>
<dbReference type="RefSeq" id="WP_098504628.1">
    <property type="nucleotide sequence ID" value="NZ_PDJQ01000001.1"/>
</dbReference>
<organism evidence="2 3">
    <name type="scientific">Tepidiforma thermophila (strain KCTC 52669 / CGMCC 1.13589 / G233)</name>
    <dbReference type="NCBI Taxonomy" id="2761530"/>
    <lineage>
        <taxon>Bacteria</taxon>
        <taxon>Bacillati</taxon>
        <taxon>Chloroflexota</taxon>
        <taxon>Tepidiformia</taxon>
        <taxon>Tepidiformales</taxon>
        <taxon>Tepidiformaceae</taxon>
        <taxon>Tepidiforma</taxon>
    </lineage>
</organism>
<evidence type="ECO:0000313" key="3">
    <source>
        <dbReference type="Proteomes" id="UP000223071"/>
    </source>
</evidence>
<gene>
    <name evidence="2" type="ORF">A9A59_2574</name>
</gene>
<keyword evidence="3" id="KW-1185">Reference proteome</keyword>
<protein>
    <recommendedName>
        <fullName evidence="4">P27 family phage terminase small subunit</fullName>
    </recommendedName>
</protein>
<evidence type="ECO:0000256" key="1">
    <source>
        <dbReference type="SAM" id="MobiDB-lite"/>
    </source>
</evidence>
<proteinExistence type="predicted"/>
<feature type="region of interest" description="Disordered" evidence="1">
    <location>
        <begin position="1"/>
        <end position="27"/>
    </location>
</feature>
<evidence type="ECO:0008006" key="4">
    <source>
        <dbReference type="Google" id="ProtNLM"/>
    </source>
</evidence>
<accession>A0A2A9HJY7</accession>
<dbReference type="AlphaFoldDB" id="A0A2A9HJY7"/>
<reference evidence="2 3" key="1">
    <citation type="submission" date="2017-09" db="EMBL/GenBank/DDBJ databases">
        <title>Sequencing the genomes of two abundant thermophiles in Great Basin hot springs: Thermocrinis jamiesonii and novel Chloroflexi Thermoflexus hugenholtzii.</title>
        <authorList>
            <person name="Hedlund B."/>
        </authorList>
    </citation>
    <scope>NUCLEOTIDE SEQUENCE [LARGE SCALE GENOMIC DNA]</scope>
    <source>
        <strain evidence="2 3">G233</strain>
    </source>
</reference>
<name>A0A2A9HJY7_TEPT2</name>
<dbReference type="Proteomes" id="UP000223071">
    <property type="component" value="Unassembled WGS sequence"/>
</dbReference>